<dbReference type="EMBL" id="MXAV01000051">
    <property type="protein sequence ID" value="PKY09765.1"/>
    <property type="molecule type" value="Genomic_DNA"/>
</dbReference>
<dbReference type="RefSeq" id="WP_101538784.1">
    <property type="nucleotide sequence ID" value="NZ_MXAV01000051.1"/>
</dbReference>
<dbReference type="OrthoDB" id="9944313at2"/>
<evidence type="ECO:0000313" key="2">
    <source>
        <dbReference type="Proteomes" id="UP000234329"/>
    </source>
</evidence>
<keyword evidence="2" id="KW-1185">Reference proteome</keyword>
<accession>A0A2I1DIS9</accession>
<proteinExistence type="predicted"/>
<sequence length="276" mass="29830">MDKNQKNESGVAALLLAVVIMLVLLAMVATAAAFTSSIQLPRIQYEQKQYVQSVVKRIGAYYQSNAWALSQGKTFPLTASELLTDVGVNQKYGLQLCIGDQQQLGQYRLPYYNIWAWVPHPGGGKAPVCGSNTFTPNSVQNFALYSGAVAQQNLLLASAKSMRDLGAALVTGFEAAQQSGGVHNIDVDYFKPYGCDGDNGAGPLACAESWTDASQMSLDSWIGSSGLYRRNAWGQELQIENTAPVANDQEPPYTIFVRSLLPGGAYLEQEFSEPIG</sequence>
<reference evidence="1 2" key="1">
    <citation type="submission" date="2017-03" db="EMBL/GenBank/DDBJ databases">
        <title>Draft genime sequence of the acidophilic sulfur-oxidizing bacterium Acidithiobacillus sp. SH, isolated from seawater.</title>
        <authorList>
            <person name="Sharmin S."/>
            <person name="Tokuhisa M."/>
            <person name="Kanao T."/>
            <person name="Kamimura K."/>
        </authorList>
    </citation>
    <scope>NUCLEOTIDE SEQUENCE [LARGE SCALE GENOMIC DNA]</scope>
    <source>
        <strain evidence="1 2">SH</strain>
    </source>
</reference>
<organism evidence="1 2">
    <name type="scientific">Acidithiobacillus marinus</name>
    <dbReference type="NCBI Taxonomy" id="187490"/>
    <lineage>
        <taxon>Bacteria</taxon>
        <taxon>Pseudomonadati</taxon>
        <taxon>Pseudomonadota</taxon>
        <taxon>Acidithiobacillia</taxon>
        <taxon>Acidithiobacillales</taxon>
        <taxon>Acidithiobacillaceae</taxon>
        <taxon>Acidithiobacillus</taxon>
    </lineage>
</organism>
<dbReference type="Proteomes" id="UP000234329">
    <property type="component" value="Unassembled WGS sequence"/>
</dbReference>
<dbReference type="InParanoid" id="A0A2I1DIS9"/>
<name>A0A2I1DIS9_9PROT</name>
<comment type="caution">
    <text evidence="1">The sequence shown here is derived from an EMBL/GenBank/DDBJ whole genome shotgun (WGS) entry which is preliminary data.</text>
</comment>
<evidence type="ECO:0000313" key="1">
    <source>
        <dbReference type="EMBL" id="PKY09765.1"/>
    </source>
</evidence>
<gene>
    <name evidence="1" type="ORF">B1757_13270</name>
</gene>
<protein>
    <submittedName>
        <fullName evidence="1">Uncharacterized protein</fullName>
    </submittedName>
</protein>
<dbReference type="AlphaFoldDB" id="A0A2I1DIS9"/>